<comment type="caution">
    <text evidence="1">The sequence shown here is derived from an EMBL/GenBank/DDBJ whole genome shotgun (WGS) entry which is preliminary data.</text>
</comment>
<evidence type="ECO:0000313" key="1">
    <source>
        <dbReference type="EMBL" id="EDQ02395.1"/>
    </source>
</evidence>
<protein>
    <recommendedName>
        <fullName evidence="3">Transmembrane cytochrome oxidase associated protein</fullName>
    </recommendedName>
</protein>
<sequence>MPAPAFIWAFLGESMNSPKKSGAKPLILLFLVFILPVAAAKIVLSLDLYQGGATNNGELLPLGTSYQSLKMDNPKPREWQLLYLLPNKCNQQCLDHLYILHQSHIALGRDQDRVHSLILLSQDSDTHALASYSFETAKANDAMIKMLDHQQMIIVDPLGSLVMRYPAVNGMDKQIMQGKSLVADLRKMLKLSRVG</sequence>
<name>A9CY31_9GAMM</name>
<dbReference type="AlphaFoldDB" id="A9CY31"/>
<dbReference type="EMBL" id="ABIC01000003">
    <property type="protein sequence ID" value="EDQ02395.1"/>
    <property type="molecule type" value="Genomic_DNA"/>
</dbReference>
<organism evidence="1 2">
    <name type="scientific">Shewanella benthica KT99</name>
    <dbReference type="NCBI Taxonomy" id="314608"/>
    <lineage>
        <taxon>Bacteria</taxon>
        <taxon>Pseudomonadati</taxon>
        <taxon>Pseudomonadota</taxon>
        <taxon>Gammaproteobacteria</taxon>
        <taxon>Alteromonadales</taxon>
        <taxon>Shewanellaceae</taxon>
        <taxon>Shewanella</taxon>
    </lineage>
</organism>
<accession>A9CY31</accession>
<proteinExistence type="predicted"/>
<evidence type="ECO:0000313" key="2">
    <source>
        <dbReference type="Proteomes" id="UP000005839"/>
    </source>
</evidence>
<gene>
    <name evidence="1" type="ORF">KT99_02742</name>
</gene>
<evidence type="ECO:0008006" key="3">
    <source>
        <dbReference type="Google" id="ProtNLM"/>
    </source>
</evidence>
<keyword evidence="2" id="KW-1185">Reference proteome</keyword>
<dbReference type="STRING" id="314608.KT99_02742"/>
<dbReference type="Proteomes" id="UP000005839">
    <property type="component" value="Unassembled WGS sequence"/>
</dbReference>
<reference evidence="1 2" key="1">
    <citation type="submission" date="2007-10" db="EMBL/GenBank/DDBJ databases">
        <authorList>
            <person name="Yayanos A."/>
            <person name="Ferriera S."/>
            <person name="Johnson J."/>
            <person name="Kravitz S."/>
            <person name="Halpern A."/>
            <person name="Remington K."/>
            <person name="Beeson K."/>
            <person name="Tran B."/>
            <person name="Rogers Y.-H."/>
            <person name="Friedman R."/>
            <person name="Venter J.C."/>
        </authorList>
    </citation>
    <scope>NUCLEOTIDE SEQUENCE [LARGE SCALE GENOMIC DNA]</scope>
    <source>
        <strain evidence="1 2">KT99</strain>
    </source>
</reference>